<comment type="caution">
    <text evidence="5">The sequence shown here is derived from an EMBL/GenBank/DDBJ whole genome shotgun (WGS) entry which is preliminary data.</text>
</comment>
<evidence type="ECO:0000256" key="1">
    <source>
        <dbReference type="ARBA" id="ARBA00022722"/>
    </source>
</evidence>
<gene>
    <name evidence="5" type="ORF">IHE71_12930</name>
</gene>
<evidence type="ECO:0000313" key="6">
    <source>
        <dbReference type="Proteomes" id="UP000625527"/>
    </source>
</evidence>
<evidence type="ECO:0000313" key="5">
    <source>
        <dbReference type="EMBL" id="MBE1876612.1"/>
    </source>
</evidence>
<proteinExistence type="predicted"/>
<accession>A0ABR9MYZ3</accession>
<organism evidence="5 6">
    <name type="scientific">Myceligenerans pegani</name>
    <dbReference type="NCBI Taxonomy" id="2776917"/>
    <lineage>
        <taxon>Bacteria</taxon>
        <taxon>Bacillati</taxon>
        <taxon>Actinomycetota</taxon>
        <taxon>Actinomycetes</taxon>
        <taxon>Micrococcales</taxon>
        <taxon>Promicromonosporaceae</taxon>
        <taxon>Myceligenerans</taxon>
    </lineage>
</organism>
<dbReference type="RefSeq" id="WP_192863180.1">
    <property type="nucleotide sequence ID" value="NZ_JADAQT010000088.1"/>
</dbReference>
<dbReference type="PANTHER" id="PTHR30231:SF4">
    <property type="entry name" value="PROTEIN NEN2"/>
    <property type="match status" value="1"/>
</dbReference>
<evidence type="ECO:0000256" key="3">
    <source>
        <dbReference type="ARBA" id="ARBA00022839"/>
    </source>
</evidence>
<dbReference type="GO" id="GO:0004527">
    <property type="term" value="F:exonuclease activity"/>
    <property type="evidence" value="ECO:0007669"/>
    <property type="project" value="UniProtKB-KW"/>
</dbReference>
<reference evidence="5 6" key="1">
    <citation type="submission" date="2020-10" db="EMBL/GenBank/DDBJ databases">
        <title>Myceligenerans pegani sp. nov., an endophytic actinomycete isolated from Peganum harmala L. in Xinjiang, China.</title>
        <authorList>
            <person name="Xin L."/>
        </authorList>
    </citation>
    <scope>NUCLEOTIDE SEQUENCE [LARGE SCALE GENOMIC DNA]</scope>
    <source>
        <strain evidence="5 6">TRM65318</strain>
    </source>
</reference>
<keyword evidence="3 5" id="KW-0269">Exonuclease</keyword>
<dbReference type="InterPro" id="IPR012337">
    <property type="entry name" value="RNaseH-like_sf"/>
</dbReference>
<dbReference type="PANTHER" id="PTHR30231">
    <property type="entry name" value="DNA POLYMERASE III SUBUNIT EPSILON"/>
    <property type="match status" value="1"/>
</dbReference>
<keyword evidence="6" id="KW-1185">Reference proteome</keyword>
<dbReference type="SMART" id="SM00479">
    <property type="entry name" value="EXOIII"/>
    <property type="match status" value="1"/>
</dbReference>
<dbReference type="CDD" id="cd06127">
    <property type="entry name" value="DEDDh"/>
    <property type="match status" value="1"/>
</dbReference>
<evidence type="ECO:0000256" key="2">
    <source>
        <dbReference type="ARBA" id="ARBA00022801"/>
    </source>
</evidence>
<dbReference type="InterPro" id="IPR036397">
    <property type="entry name" value="RNaseH_sf"/>
</dbReference>
<protein>
    <submittedName>
        <fullName evidence="5">3'-5' exonuclease</fullName>
    </submittedName>
</protein>
<keyword evidence="1" id="KW-0540">Nuclease</keyword>
<feature type="domain" description="Exonuclease" evidence="4">
    <location>
        <begin position="10"/>
        <end position="174"/>
    </location>
</feature>
<dbReference type="Proteomes" id="UP000625527">
    <property type="component" value="Unassembled WGS sequence"/>
</dbReference>
<dbReference type="InterPro" id="IPR013520">
    <property type="entry name" value="Ribonucl_H"/>
</dbReference>
<dbReference type="EMBL" id="JADAQT010000088">
    <property type="protein sequence ID" value="MBE1876612.1"/>
    <property type="molecule type" value="Genomic_DNA"/>
</dbReference>
<dbReference type="SUPFAM" id="SSF53098">
    <property type="entry name" value="Ribonuclease H-like"/>
    <property type="match status" value="1"/>
</dbReference>
<dbReference type="Pfam" id="PF00929">
    <property type="entry name" value="RNase_T"/>
    <property type="match status" value="1"/>
</dbReference>
<evidence type="ECO:0000259" key="4">
    <source>
        <dbReference type="SMART" id="SM00479"/>
    </source>
</evidence>
<sequence>MSTGRWNDLDYVVVDVEGNGHRPPDLVELAIVPIIGGQIGEPRSWLVRPPHPIQWHARNIHGISNDDVAHAPTIAEVADDVLAALAAGAPVGHNVHVDLGVLTRSLAGWQPAEAFDTLKLARHAWNLTSYRLGALVRHRRLDADIPDGLRPHRAGYDALVTARLFVDLVADSAAGEGLGLDELRQYGLVAGLGTASTAAGRRPAASDPTLFDLP</sequence>
<dbReference type="Gene3D" id="3.30.420.10">
    <property type="entry name" value="Ribonuclease H-like superfamily/Ribonuclease H"/>
    <property type="match status" value="1"/>
</dbReference>
<keyword evidence="2" id="KW-0378">Hydrolase</keyword>
<name>A0ABR9MYZ3_9MICO</name>